<dbReference type="AlphaFoldDB" id="X0TBR2"/>
<feature type="domain" description="Zinc-ribbon" evidence="1">
    <location>
        <begin position="3"/>
        <end position="25"/>
    </location>
</feature>
<evidence type="ECO:0000259" key="1">
    <source>
        <dbReference type="Pfam" id="PF13240"/>
    </source>
</evidence>
<reference evidence="2" key="1">
    <citation type="journal article" date="2014" name="Front. Microbiol.">
        <title>High frequency of phylogenetically diverse reductive dehalogenase-homologous genes in deep subseafloor sedimentary metagenomes.</title>
        <authorList>
            <person name="Kawai M."/>
            <person name="Futagami T."/>
            <person name="Toyoda A."/>
            <person name="Takaki Y."/>
            <person name="Nishi S."/>
            <person name="Hori S."/>
            <person name="Arai W."/>
            <person name="Tsubouchi T."/>
            <person name="Morono Y."/>
            <person name="Uchiyama I."/>
            <person name="Ito T."/>
            <person name="Fujiyama A."/>
            <person name="Inagaki F."/>
            <person name="Takami H."/>
        </authorList>
    </citation>
    <scope>NUCLEOTIDE SEQUENCE</scope>
    <source>
        <strain evidence="2">Expedition CK06-06</strain>
    </source>
</reference>
<dbReference type="Pfam" id="PF13240">
    <property type="entry name" value="Zn_Ribbon_1"/>
    <property type="match status" value="1"/>
</dbReference>
<evidence type="ECO:0000313" key="2">
    <source>
        <dbReference type="EMBL" id="GAF90664.1"/>
    </source>
</evidence>
<proteinExistence type="predicted"/>
<accession>X0TBR2</accession>
<dbReference type="InterPro" id="IPR026870">
    <property type="entry name" value="Zinc_ribbon_dom"/>
</dbReference>
<name>X0TBR2_9ZZZZ</name>
<feature type="non-terminal residue" evidence="2">
    <location>
        <position position="97"/>
    </location>
</feature>
<dbReference type="EMBL" id="BARS01011503">
    <property type="protein sequence ID" value="GAF90664.1"/>
    <property type="molecule type" value="Genomic_DNA"/>
</dbReference>
<sequence length="97" mass="11055">MPYCENCGAEVGEEQRICSKCGAPVKVSVERRRRDRRIRREDDLCFGRESGRDPLDLLEFGLFLLVVGAVFLSKPDILTELIDWARLMADMGTPIRP</sequence>
<organism evidence="2">
    <name type="scientific">marine sediment metagenome</name>
    <dbReference type="NCBI Taxonomy" id="412755"/>
    <lineage>
        <taxon>unclassified sequences</taxon>
        <taxon>metagenomes</taxon>
        <taxon>ecological metagenomes</taxon>
    </lineage>
</organism>
<protein>
    <recommendedName>
        <fullName evidence="1">Zinc-ribbon domain-containing protein</fullName>
    </recommendedName>
</protein>
<comment type="caution">
    <text evidence="2">The sequence shown here is derived from an EMBL/GenBank/DDBJ whole genome shotgun (WGS) entry which is preliminary data.</text>
</comment>
<gene>
    <name evidence="2" type="ORF">S01H1_20903</name>
</gene>